<evidence type="ECO:0000256" key="2">
    <source>
        <dbReference type="ARBA" id="ARBA00019148"/>
    </source>
</evidence>
<dbReference type="AlphaFoldDB" id="A0A8D8U8F6"/>
<dbReference type="EMBL" id="HBUF01089997">
    <property type="protein sequence ID" value="CAG6635444.1"/>
    <property type="molecule type" value="Transcribed_RNA"/>
</dbReference>
<dbReference type="EMBL" id="HBUF01338957">
    <property type="protein sequence ID" value="CAG6699246.1"/>
    <property type="molecule type" value="Transcribed_RNA"/>
</dbReference>
<evidence type="ECO:0000256" key="1">
    <source>
        <dbReference type="ARBA" id="ARBA00011445"/>
    </source>
</evidence>
<dbReference type="EMBL" id="HBUF01090000">
    <property type="protein sequence ID" value="CAG6635453.1"/>
    <property type="molecule type" value="Transcribed_RNA"/>
</dbReference>
<dbReference type="FunFam" id="1.10.238.10:FF:000001">
    <property type="entry name" value="Calmodulin 1"/>
    <property type="match status" value="1"/>
</dbReference>
<evidence type="ECO:0000256" key="4">
    <source>
        <dbReference type="ARBA" id="ARBA00023123"/>
    </source>
</evidence>
<evidence type="ECO:0000256" key="3">
    <source>
        <dbReference type="ARBA" id="ARBA00022737"/>
    </source>
</evidence>
<accession>A0A8D8U8F6</accession>
<organism evidence="8">
    <name type="scientific">Cacopsylla melanoneura</name>
    <dbReference type="NCBI Taxonomy" id="428564"/>
    <lineage>
        <taxon>Eukaryota</taxon>
        <taxon>Metazoa</taxon>
        <taxon>Ecdysozoa</taxon>
        <taxon>Arthropoda</taxon>
        <taxon>Hexapoda</taxon>
        <taxon>Insecta</taxon>
        <taxon>Pterygota</taxon>
        <taxon>Neoptera</taxon>
        <taxon>Paraneoptera</taxon>
        <taxon>Hemiptera</taxon>
        <taxon>Sternorrhyncha</taxon>
        <taxon>Psylloidea</taxon>
        <taxon>Psyllidae</taxon>
        <taxon>Psyllinae</taxon>
        <taxon>Cacopsylla</taxon>
    </lineage>
</organism>
<dbReference type="EMBL" id="HBUF01338959">
    <property type="protein sequence ID" value="CAG6699256.1"/>
    <property type="molecule type" value="Transcribed_RNA"/>
</dbReference>
<dbReference type="GO" id="GO:0005509">
    <property type="term" value="F:calcium ion binding"/>
    <property type="evidence" value="ECO:0007669"/>
    <property type="project" value="InterPro"/>
</dbReference>
<keyword evidence="3" id="KW-0677">Repeat</keyword>
<dbReference type="InterPro" id="IPR002048">
    <property type="entry name" value="EF_hand_dom"/>
</dbReference>
<keyword evidence="4" id="KW-0518">Myosin</keyword>
<name>A0A8D8U8F6_9HEMI</name>
<keyword evidence="5" id="KW-0505">Motor protein</keyword>
<dbReference type="EMBL" id="HBUF01338955">
    <property type="protein sequence ID" value="CAG6699236.1"/>
    <property type="molecule type" value="Transcribed_RNA"/>
</dbReference>
<evidence type="ECO:0000256" key="6">
    <source>
        <dbReference type="ARBA" id="ARBA00023179"/>
    </source>
</evidence>
<feature type="domain" description="EF-hand" evidence="7">
    <location>
        <begin position="81"/>
        <end position="116"/>
    </location>
</feature>
<evidence type="ECO:0000313" key="8">
    <source>
        <dbReference type="EMBL" id="CAG6699236.1"/>
    </source>
</evidence>
<keyword evidence="6" id="KW-0514">Muscle protein</keyword>
<dbReference type="PANTHER" id="PTHR23048:SF33">
    <property type="entry name" value="MYOSIN LIGHT CHAIN ALKALI"/>
    <property type="match status" value="1"/>
</dbReference>
<dbReference type="Gene3D" id="1.10.238.10">
    <property type="entry name" value="EF-hand"/>
    <property type="match status" value="2"/>
</dbReference>
<dbReference type="GO" id="GO:0005859">
    <property type="term" value="C:muscle myosin complex"/>
    <property type="evidence" value="ECO:0007669"/>
    <property type="project" value="TreeGrafter"/>
</dbReference>
<comment type="subunit">
    <text evidence="1">Myosin is a hexamer of 2 heavy chains and 4 light chains.</text>
</comment>
<dbReference type="InterPro" id="IPR011992">
    <property type="entry name" value="EF-hand-dom_pair"/>
</dbReference>
<dbReference type="PROSITE" id="PS50222">
    <property type="entry name" value="EF_HAND_2"/>
    <property type="match status" value="2"/>
</dbReference>
<dbReference type="PANTHER" id="PTHR23048">
    <property type="entry name" value="MYOSIN LIGHT CHAIN 1, 3"/>
    <property type="match status" value="1"/>
</dbReference>
<protein>
    <recommendedName>
        <fullName evidence="2">Myosin light chain alkali</fullName>
    </recommendedName>
</protein>
<proteinExistence type="predicted"/>
<dbReference type="EMBL" id="HBUF01338961">
    <property type="protein sequence ID" value="CAG6699271.1"/>
    <property type="molecule type" value="Transcribed_RNA"/>
</dbReference>
<feature type="domain" description="EF-hand" evidence="7">
    <location>
        <begin position="7"/>
        <end position="42"/>
    </location>
</feature>
<evidence type="ECO:0000256" key="5">
    <source>
        <dbReference type="ARBA" id="ARBA00023175"/>
    </source>
</evidence>
<dbReference type="InterPro" id="IPR050230">
    <property type="entry name" value="CALM/Myosin/TropC-like"/>
</dbReference>
<dbReference type="SUPFAM" id="SSF47473">
    <property type="entry name" value="EF-hand"/>
    <property type="match status" value="1"/>
</dbReference>
<evidence type="ECO:0000259" key="7">
    <source>
        <dbReference type="PROSITE" id="PS50222"/>
    </source>
</evidence>
<reference evidence="8" key="1">
    <citation type="submission" date="2021-05" db="EMBL/GenBank/DDBJ databases">
        <authorList>
            <person name="Alioto T."/>
            <person name="Alioto T."/>
            <person name="Gomez Garrido J."/>
        </authorList>
    </citation>
    <scope>NUCLEOTIDE SEQUENCE</scope>
</reference>
<sequence length="158" mass="17884">MADLNEEQVETAKFAFDIYDSEGNGTIDAVDLGRILYALNLNPTMATIEKLGGTKKKGEKKFTLEEFLPIYSQELKDKDQGVYEDFLECLKLYDKQEDGTMLGAELSHMLISLGERLDETQANEVLADCLDPEDEDGFVNYAPFLKKMMVMGPLHRMK</sequence>